<accession>A0A381PUG7</accession>
<protein>
    <recommendedName>
        <fullName evidence="1">Glycosyltransferase 2-like domain-containing protein</fullName>
    </recommendedName>
</protein>
<name>A0A381PUG7_9ZZZZ</name>
<feature type="domain" description="Glycosyltransferase 2-like" evidence="1">
    <location>
        <begin position="3"/>
        <end position="140"/>
    </location>
</feature>
<dbReference type="InterPro" id="IPR050256">
    <property type="entry name" value="Glycosyltransferase_2"/>
</dbReference>
<dbReference type="SUPFAM" id="SSF53448">
    <property type="entry name" value="Nucleotide-diphospho-sugar transferases"/>
    <property type="match status" value="1"/>
</dbReference>
<dbReference type="Gene3D" id="3.90.550.10">
    <property type="entry name" value="Spore Coat Polysaccharide Biosynthesis Protein SpsA, Chain A"/>
    <property type="match status" value="1"/>
</dbReference>
<dbReference type="PANTHER" id="PTHR48090">
    <property type="entry name" value="UNDECAPRENYL-PHOSPHATE 4-DEOXY-4-FORMAMIDO-L-ARABINOSE TRANSFERASE-RELATED"/>
    <property type="match status" value="1"/>
</dbReference>
<dbReference type="InterPro" id="IPR029044">
    <property type="entry name" value="Nucleotide-diphossugar_trans"/>
</dbReference>
<evidence type="ECO:0000313" key="2">
    <source>
        <dbReference type="EMBL" id="SUZ70702.1"/>
    </source>
</evidence>
<dbReference type="InterPro" id="IPR001173">
    <property type="entry name" value="Glyco_trans_2-like"/>
</dbReference>
<dbReference type="PANTHER" id="PTHR48090:SF7">
    <property type="entry name" value="RFBJ PROTEIN"/>
    <property type="match status" value="1"/>
</dbReference>
<sequence>MIERVKAIDIDKQIIVVNDGSTDGSRELLESVSGIHLIHHKFNQGKGAAVRTAVPHCTGKYVILQDGDLEYDPGAYHALLKPIITKEADVVFGSRWLNQDKKSSFHTRGNKIITWFSNLVNGESITDVASCYKVMPLEYFRELNLKSEGFGLETEIAAKVFRRGYTVVEVAVSYQRRKIEEGKKLRLIDGLISAWSCLRFRFID</sequence>
<gene>
    <name evidence="2" type="ORF">METZ01_LOCUS23556</name>
</gene>
<reference evidence="2" key="1">
    <citation type="submission" date="2018-05" db="EMBL/GenBank/DDBJ databases">
        <authorList>
            <person name="Lanie J.A."/>
            <person name="Ng W.-L."/>
            <person name="Kazmierczak K.M."/>
            <person name="Andrzejewski T.M."/>
            <person name="Davidsen T.M."/>
            <person name="Wayne K.J."/>
            <person name="Tettelin H."/>
            <person name="Glass J.I."/>
            <person name="Rusch D."/>
            <person name="Podicherti R."/>
            <person name="Tsui H.-C.T."/>
            <person name="Winkler M.E."/>
        </authorList>
    </citation>
    <scope>NUCLEOTIDE SEQUENCE</scope>
</reference>
<dbReference type="EMBL" id="UINC01001098">
    <property type="protein sequence ID" value="SUZ70702.1"/>
    <property type="molecule type" value="Genomic_DNA"/>
</dbReference>
<organism evidence="2">
    <name type="scientific">marine metagenome</name>
    <dbReference type="NCBI Taxonomy" id="408172"/>
    <lineage>
        <taxon>unclassified sequences</taxon>
        <taxon>metagenomes</taxon>
        <taxon>ecological metagenomes</taxon>
    </lineage>
</organism>
<proteinExistence type="predicted"/>
<evidence type="ECO:0000259" key="1">
    <source>
        <dbReference type="Pfam" id="PF00535"/>
    </source>
</evidence>
<dbReference type="Pfam" id="PF00535">
    <property type="entry name" value="Glycos_transf_2"/>
    <property type="match status" value="1"/>
</dbReference>
<dbReference type="CDD" id="cd04179">
    <property type="entry name" value="DPM_DPG-synthase_like"/>
    <property type="match status" value="1"/>
</dbReference>
<dbReference type="AlphaFoldDB" id="A0A381PUG7"/>